<feature type="domain" description="DM13" evidence="3">
    <location>
        <begin position="99"/>
        <end position="209"/>
    </location>
</feature>
<keyword evidence="2" id="KW-1133">Transmembrane helix</keyword>
<sequence length="210" mass="22335">MKQTGDKKMSLLRRPAVLVGAGVAMVALVLGLWAFQPWRLWTSNTIDEALPTIEPTSVSSFAESGPAAEPEAESDSDAASASETTEEPAPAPETPAEPIVLAGGEFVSQEHATSGTAEIIELADGSRIVRLTDLASSDGPDLRVAITDQEAGGDWFKYRDNRYHELGVLKGTHGNQNYEVPAELDLDGLSSVVIWCHRFSVAFGSAPVSL</sequence>
<evidence type="ECO:0000313" key="4">
    <source>
        <dbReference type="EMBL" id="AOS60950.1"/>
    </source>
</evidence>
<dbReference type="RefSeq" id="WP_260331345.1">
    <property type="nucleotide sequence ID" value="NZ_JACHIS010000001.1"/>
</dbReference>
<dbReference type="Proteomes" id="UP000095210">
    <property type="component" value="Chromosome"/>
</dbReference>
<evidence type="ECO:0000256" key="1">
    <source>
        <dbReference type="SAM" id="MobiDB-lite"/>
    </source>
</evidence>
<gene>
    <name evidence="4" type="ORF">TL08_00510</name>
</gene>
<feature type="compositionally biased region" description="Low complexity" evidence="1">
    <location>
        <begin position="59"/>
        <end position="69"/>
    </location>
</feature>
<dbReference type="Pfam" id="PF10517">
    <property type="entry name" value="DM13"/>
    <property type="match status" value="1"/>
</dbReference>
<evidence type="ECO:0000259" key="3">
    <source>
        <dbReference type="PROSITE" id="PS51549"/>
    </source>
</evidence>
<dbReference type="EMBL" id="CP014859">
    <property type="protein sequence ID" value="AOS60950.1"/>
    <property type="molecule type" value="Genomic_DNA"/>
</dbReference>
<dbReference type="AlphaFoldDB" id="A0AAC9HL84"/>
<feature type="region of interest" description="Disordered" evidence="1">
    <location>
        <begin position="57"/>
        <end position="97"/>
    </location>
</feature>
<reference evidence="5" key="1">
    <citation type="submission" date="2016-03" db="EMBL/GenBank/DDBJ databases">
        <title>Complete genome sequence of the type strain Actinoalloteichus hymeniacidonis DSM 45092.</title>
        <authorList>
            <person name="Schaffert L."/>
            <person name="Albersmeier A."/>
            <person name="Winkler A."/>
            <person name="Kalinowski J."/>
            <person name="Zotchev S."/>
            <person name="Ruckert C."/>
        </authorList>
    </citation>
    <scope>NUCLEOTIDE SEQUENCE [LARGE SCALE GENOMIC DNA]</scope>
    <source>
        <strain evidence="5">HPA177(T) (DSM 45092(T))</strain>
    </source>
</reference>
<keyword evidence="2" id="KW-0472">Membrane</keyword>
<organism evidence="4 5">
    <name type="scientific">Actinoalloteichus hymeniacidonis</name>
    <dbReference type="NCBI Taxonomy" id="340345"/>
    <lineage>
        <taxon>Bacteria</taxon>
        <taxon>Bacillati</taxon>
        <taxon>Actinomycetota</taxon>
        <taxon>Actinomycetes</taxon>
        <taxon>Pseudonocardiales</taxon>
        <taxon>Pseudonocardiaceae</taxon>
        <taxon>Actinoalloteichus</taxon>
    </lineage>
</organism>
<protein>
    <submittedName>
        <fullName evidence="4">Electron transfer protein with DM13 domain</fullName>
    </submittedName>
</protein>
<name>A0AAC9HL84_9PSEU</name>
<keyword evidence="5" id="KW-1185">Reference proteome</keyword>
<evidence type="ECO:0000313" key="5">
    <source>
        <dbReference type="Proteomes" id="UP000095210"/>
    </source>
</evidence>
<dbReference type="InterPro" id="IPR019545">
    <property type="entry name" value="DM13_domain"/>
</dbReference>
<accession>A0AAC9HL84</accession>
<feature type="transmembrane region" description="Helical" evidence="2">
    <location>
        <begin position="16"/>
        <end position="35"/>
    </location>
</feature>
<dbReference type="KEGG" id="ahm:TL08_00510"/>
<proteinExistence type="predicted"/>
<dbReference type="PROSITE" id="PS51549">
    <property type="entry name" value="DM13"/>
    <property type="match status" value="1"/>
</dbReference>
<keyword evidence="2" id="KW-0812">Transmembrane</keyword>
<evidence type="ECO:0000256" key="2">
    <source>
        <dbReference type="SAM" id="Phobius"/>
    </source>
</evidence>